<feature type="active site" evidence="1">
    <location>
        <position position="70"/>
    </location>
</feature>
<dbReference type="InterPro" id="IPR029069">
    <property type="entry name" value="HotDog_dom_sf"/>
</dbReference>
<dbReference type="AlphaFoldDB" id="A0A4R2S4P8"/>
<protein>
    <submittedName>
        <fullName evidence="3">Putative thioesterase</fullName>
    </submittedName>
</protein>
<dbReference type="Gene3D" id="3.10.129.10">
    <property type="entry name" value="Hotdog Thioesterase"/>
    <property type="match status" value="1"/>
</dbReference>
<dbReference type="EMBL" id="SLXV01000019">
    <property type="protein sequence ID" value="TCP67341.1"/>
    <property type="molecule type" value="Genomic_DNA"/>
</dbReference>
<evidence type="ECO:0000259" key="2">
    <source>
        <dbReference type="Pfam" id="PF22636"/>
    </source>
</evidence>
<feature type="domain" description="Fluoroacetyl-CoA-specific thioesterase-like" evidence="2">
    <location>
        <begin position="17"/>
        <end position="120"/>
    </location>
</feature>
<dbReference type="PIRSF" id="PIRSF014972">
    <property type="entry name" value="FlK"/>
    <property type="match status" value="1"/>
</dbReference>
<dbReference type="SUPFAM" id="SSF54637">
    <property type="entry name" value="Thioesterase/thiol ester dehydrase-isomerase"/>
    <property type="match status" value="1"/>
</dbReference>
<organism evidence="3 4">
    <name type="scientific">Baia soyae</name>
    <dbReference type="NCBI Taxonomy" id="1544746"/>
    <lineage>
        <taxon>Bacteria</taxon>
        <taxon>Bacillati</taxon>
        <taxon>Bacillota</taxon>
        <taxon>Bacilli</taxon>
        <taxon>Bacillales</taxon>
        <taxon>Thermoactinomycetaceae</taxon>
        <taxon>Baia</taxon>
    </lineage>
</organism>
<dbReference type="InterPro" id="IPR025540">
    <property type="entry name" value="FlK"/>
</dbReference>
<evidence type="ECO:0000256" key="1">
    <source>
        <dbReference type="PIRSR" id="PIRSR014972-1"/>
    </source>
</evidence>
<dbReference type="PANTHER" id="PTHR36934">
    <property type="entry name" value="BLR0278 PROTEIN"/>
    <property type="match status" value="1"/>
</dbReference>
<reference evidence="3 4" key="1">
    <citation type="submission" date="2019-03" db="EMBL/GenBank/DDBJ databases">
        <title>Genomic Encyclopedia of Type Strains, Phase IV (KMG-IV): sequencing the most valuable type-strain genomes for metagenomic binning, comparative biology and taxonomic classification.</title>
        <authorList>
            <person name="Goeker M."/>
        </authorList>
    </citation>
    <scope>NUCLEOTIDE SEQUENCE [LARGE SCALE GENOMIC DNA]</scope>
    <source>
        <strain evidence="3 4">DSM 46831</strain>
    </source>
</reference>
<dbReference type="Proteomes" id="UP000294746">
    <property type="component" value="Unassembled WGS sequence"/>
</dbReference>
<sequence>MKSGLEKGNTKSMQITVSPEMTASFDGRLIHPVLSTVAMVYHMEWVGRLIIEPYLDEGEEGIGAEVQVKHCLPAPIGVEVVFEAEVVDLTERRVVCRVTASHGHGVVGEGEFVQRIVSREKLYEKFRELSSDGQ</sequence>
<evidence type="ECO:0000313" key="4">
    <source>
        <dbReference type="Proteomes" id="UP000294746"/>
    </source>
</evidence>
<feature type="active site" evidence="1">
    <location>
        <position position="36"/>
    </location>
</feature>
<dbReference type="OrthoDB" id="6902891at2"/>
<comment type="caution">
    <text evidence="3">The sequence shown here is derived from an EMBL/GenBank/DDBJ whole genome shotgun (WGS) entry which is preliminary data.</text>
</comment>
<dbReference type="RefSeq" id="WP_131848881.1">
    <property type="nucleotide sequence ID" value="NZ_SLXV01000019.1"/>
</dbReference>
<keyword evidence="4" id="KW-1185">Reference proteome</keyword>
<evidence type="ECO:0000313" key="3">
    <source>
        <dbReference type="EMBL" id="TCP67341.1"/>
    </source>
</evidence>
<gene>
    <name evidence="3" type="ORF">EDD57_11928</name>
</gene>
<name>A0A4R2S4P8_9BACL</name>
<proteinExistence type="predicted"/>
<accession>A0A4R2S4P8</accession>
<dbReference type="PANTHER" id="PTHR36934:SF1">
    <property type="entry name" value="THIOESTERASE DOMAIN-CONTAINING PROTEIN"/>
    <property type="match status" value="1"/>
</dbReference>
<feature type="active site" evidence="1">
    <location>
        <position position="44"/>
    </location>
</feature>
<dbReference type="Pfam" id="PF22636">
    <property type="entry name" value="FlK"/>
    <property type="match status" value="1"/>
</dbReference>
<dbReference type="InterPro" id="IPR054485">
    <property type="entry name" value="FlK-like_dom"/>
</dbReference>